<dbReference type="CDD" id="cd00371">
    <property type="entry name" value="HMA"/>
    <property type="match status" value="1"/>
</dbReference>
<reference evidence="2 3" key="1">
    <citation type="submission" date="2023-01" db="EMBL/GenBank/DDBJ databases">
        <title>Genome sequence resource and annotation of Enterobacter ludwigii, an economically important pathogen of seedling wilt with strawberry.</title>
        <authorList>
            <person name="Xie Y."/>
        </authorList>
    </citation>
    <scope>NUCLEOTIDE SEQUENCE [LARGE SCALE GENOMIC DNA]</scope>
    <source>
        <strain evidence="2 3">CM-TZ4</strain>
        <plasmid evidence="2 3">unnamed1</plasmid>
    </source>
</reference>
<proteinExistence type="predicted"/>
<gene>
    <name evidence="2" type="ORF">PHA72_25580</name>
</gene>
<dbReference type="RefSeq" id="WP_265217588.1">
    <property type="nucleotide sequence ID" value="NZ_CP116348.1"/>
</dbReference>
<dbReference type="Pfam" id="PF00403">
    <property type="entry name" value="HMA"/>
    <property type="match status" value="1"/>
</dbReference>
<accession>A0AAX3LI60</accession>
<organism evidence="2 3">
    <name type="scientific">Enterobacter ludwigii</name>
    <dbReference type="NCBI Taxonomy" id="299767"/>
    <lineage>
        <taxon>Bacteria</taxon>
        <taxon>Pseudomonadati</taxon>
        <taxon>Pseudomonadota</taxon>
        <taxon>Gammaproteobacteria</taxon>
        <taxon>Enterobacterales</taxon>
        <taxon>Enterobacteriaceae</taxon>
        <taxon>Enterobacter</taxon>
        <taxon>Enterobacter cloacae complex</taxon>
    </lineage>
</organism>
<dbReference type="Gene3D" id="3.30.70.100">
    <property type="match status" value="1"/>
</dbReference>
<keyword evidence="3" id="KW-1185">Reference proteome</keyword>
<dbReference type="PROSITE" id="PS50846">
    <property type="entry name" value="HMA_2"/>
    <property type="match status" value="1"/>
</dbReference>
<evidence type="ECO:0000259" key="1">
    <source>
        <dbReference type="PROSITE" id="PS50846"/>
    </source>
</evidence>
<feature type="domain" description="HMA" evidence="1">
    <location>
        <begin position="1"/>
        <end position="62"/>
    </location>
</feature>
<geneLocation type="plasmid" evidence="2 3">
    <name>unnamed1</name>
</geneLocation>
<name>A0AAX3LI60_9ENTR</name>
<sequence>MHFYIDNMTCGGCARSVTKAIVDVDPNAKIVTDPPNRSVQVCSTAPLDDIKKSLQNAGFPVRE</sequence>
<keyword evidence="2" id="KW-0614">Plasmid</keyword>
<evidence type="ECO:0000313" key="3">
    <source>
        <dbReference type="Proteomes" id="UP001210538"/>
    </source>
</evidence>
<dbReference type="AlphaFoldDB" id="A0AAX3LI60"/>
<dbReference type="EMBL" id="CP116348">
    <property type="protein sequence ID" value="WCE15998.1"/>
    <property type="molecule type" value="Genomic_DNA"/>
</dbReference>
<protein>
    <submittedName>
        <fullName evidence="2">Heavy-metal-associated domain-containing protein</fullName>
    </submittedName>
</protein>
<dbReference type="Proteomes" id="UP001210538">
    <property type="component" value="Plasmid unnamed1"/>
</dbReference>
<dbReference type="InterPro" id="IPR036163">
    <property type="entry name" value="HMA_dom_sf"/>
</dbReference>
<evidence type="ECO:0000313" key="2">
    <source>
        <dbReference type="EMBL" id="WCE15998.1"/>
    </source>
</evidence>
<dbReference type="GO" id="GO:0046872">
    <property type="term" value="F:metal ion binding"/>
    <property type="evidence" value="ECO:0007669"/>
    <property type="project" value="InterPro"/>
</dbReference>
<dbReference type="InterPro" id="IPR006121">
    <property type="entry name" value="HMA_dom"/>
</dbReference>
<dbReference type="SUPFAM" id="SSF55008">
    <property type="entry name" value="HMA, heavy metal-associated domain"/>
    <property type="match status" value="1"/>
</dbReference>